<reference evidence="1" key="1">
    <citation type="submission" date="2021-01" db="EMBL/GenBank/DDBJ databases">
        <title>Whole genome shotgun sequence of Actinoplanes nipponensis NBRC 14063.</title>
        <authorList>
            <person name="Komaki H."/>
            <person name="Tamura T."/>
        </authorList>
    </citation>
    <scope>NUCLEOTIDE SEQUENCE</scope>
    <source>
        <strain evidence="1">NBRC 14063</strain>
    </source>
</reference>
<dbReference type="RefSeq" id="WP_203766686.1">
    <property type="nucleotide sequence ID" value="NZ_BAAAYJ010000004.1"/>
</dbReference>
<proteinExistence type="predicted"/>
<sequence>MSGLSIRGKPIVGGALLTLAASVLVAVVGSGQAESAPASKLTSSVKGSDGLVYSVTNHLVRGFAPGAEVHHRQRKQWLLVWAGDTGANSTPGSTQAAAAHHAAAGTPAATDPDFLAVIDVTRGAPTYGKVVNTVTFSPTTGNEPHHMQYVWHKGNRIYAGGLFSDTTYVLDPRKLPALRLVGVTTPVDTPCGSAPDAYTVLRDGTAYASYMGGPNLPGPCTYTNGEVREGNGYAGSPGEVVRLDARGRVLAEAPATSATPERPEICHNIPALTTATCANPHGVQVREDLNIMVTSDLLEPRNYIDTDPFTVDPLTGRITVRTFDISDRNNPRLKSVSYLPWGPRQEEFLVFKENRLPMENTVTNLPSHRGAFASTMQGAAIFYTPDITDPTPEWREIFDDETAYRSFHPDGPFGGGDTGSWLQVSPDDKYLFHAVTGHQLGELGKIPSGMVYVLDIQKLLASGNDPKCNIDQIEEGRVGGSEPDCPALVDVVPIADETSGGPHWGTLDHFRVGRDGKYHETTDVKRLAVSNYLSARLGMDGDHRLCMIDFVGRDLSVDETFRDELTGQPCVDFKRENWPHGATGGANPHGVLFAVADADIR</sequence>
<comment type="caution">
    <text evidence="1">The sequence shown here is derived from an EMBL/GenBank/DDBJ whole genome shotgun (WGS) entry which is preliminary data.</text>
</comment>
<dbReference type="SUPFAM" id="SSF75011">
    <property type="entry name" value="3-carboxy-cis,cis-mucoante lactonizing enzyme"/>
    <property type="match status" value="1"/>
</dbReference>
<name>A0A919JCJ1_9ACTN</name>
<dbReference type="Proteomes" id="UP000647172">
    <property type="component" value="Unassembled WGS sequence"/>
</dbReference>
<organism evidence="1 2">
    <name type="scientific">Actinoplanes nipponensis</name>
    <dbReference type="NCBI Taxonomy" id="135950"/>
    <lineage>
        <taxon>Bacteria</taxon>
        <taxon>Bacillati</taxon>
        <taxon>Actinomycetota</taxon>
        <taxon>Actinomycetes</taxon>
        <taxon>Micromonosporales</taxon>
        <taxon>Micromonosporaceae</taxon>
        <taxon>Actinoplanes</taxon>
    </lineage>
</organism>
<evidence type="ECO:0000313" key="2">
    <source>
        <dbReference type="Proteomes" id="UP000647172"/>
    </source>
</evidence>
<dbReference type="InterPro" id="IPR011045">
    <property type="entry name" value="N2O_reductase_N"/>
</dbReference>
<dbReference type="SUPFAM" id="SSF50974">
    <property type="entry name" value="Nitrous oxide reductase, N-terminal domain"/>
    <property type="match status" value="1"/>
</dbReference>
<gene>
    <name evidence="1" type="ORF">Ani05nite_17720</name>
</gene>
<evidence type="ECO:0000313" key="1">
    <source>
        <dbReference type="EMBL" id="GIE48238.1"/>
    </source>
</evidence>
<dbReference type="EMBL" id="BOMQ01000021">
    <property type="protein sequence ID" value="GIE48238.1"/>
    <property type="molecule type" value="Genomic_DNA"/>
</dbReference>
<keyword evidence="2" id="KW-1185">Reference proteome</keyword>
<dbReference type="AlphaFoldDB" id="A0A919JCJ1"/>
<protein>
    <submittedName>
        <fullName evidence="1">Uncharacterized protein</fullName>
    </submittedName>
</protein>
<accession>A0A919JCJ1</accession>